<dbReference type="Proteomes" id="UP000317893">
    <property type="component" value="Unassembled WGS sequence"/>
</dbReference>
<keyword evidence="1" id="KW-0812">Transmembrane</keyword>
<protein>
    <recommendedName>
        <fullName evidence="4">Integral membrane protein</fullName>
    </recommendedName>
</protein>
<dbReference type="RefSeq" id="WP_141850207.1">
    <property type="nucleotide sequence ID" value="NZ_BAAAPR010000018.1"/>
</dbReference>
<proteinExistence type="predicted"/>
<organism evidence="2 3">
    <name type="scientific">Lapillicoccus jejuensis</name>
    <dbReference type="NCBI Taxonomy" id="402171"/>
    <lineage>
        <taxon>Bacteria</taxon>
        <taxon>Bacillati</taxon>
        <taxon>Actinomycetota</taxon>
        <taxon>Actinomycetes</taxon>
        <taxon>Micrococcales</taxon>
        <taxon>Intrasporangiaceae</taxon>
        <taxon>Lapillicoccus</taxon>
    </lineage>
</organism>
<evidence type="ECO:0000313" key="3">
    <source>
        <dbReference type="Proteomes" id="UP000317893"/>
    </source>
</evidence>
<gene>
    <name evidence="2" type="ORF">FB458_4224</name>
</gene>
<accession>A0A542E6W0</accession>
<dbReference type="AlphaFoldDB" id="A0A542E6W0"/>
<feature type="transmembrane region" description="Helical" evidence="1">
    <location>
        <begin position="93"/>
        <end position="112"/>
    </location>
</feature>
<evidence type="ECO:0000313" key="2">
    <source>
        <dbReference type="EMBL" id="TQJ11075.1"/>
    </source>
</evidence>
<reference evidence="2 3" key="1">
    <citation type="submission" date="2019-06" db="EMBL/GenBank/DDBJ databases">
        <title>Sequencing the genomes of 1000 actinobacteria strains.</title>
        <authorList>
            <person name="Klenk H.-P."/>
        </authorList>
    </citation>
    <scope>NUCLEOTIDE SEQUENCE [LARGE SCALE GENOMIC DNA]</scope>
    <source>
        <strain evidence="2 3">DSM 18607</strain>
    </source>
</reference>
<sequence length="120" mass="13087">MLSWLTVVVLVATVLYGVVAAVHLVRDTVVDDRLLLSVGVLELLLLAQLVVGIVLGLRTDRDFEAPVFYAYLGTLPLVPPFVVFLALKEKTRWSMGVVLASAVVVGVFLARLTQMWTAHA</sequence>
<name>A0A542E6W0_9MICO</name>
<feature type="transmembrane region" description="Helical" evidence="1">
    <location>
        <begin position="36"/>
        <end position="57"/>
    </location>
</feature>
<dbReference type="EMBL" id="VFMN01000001">
    <property type="protein sequence ID" value="TQJ11075.1"/>
    <property type="molecule type" value="Genomic_DNA"/>
</dbReference>
<keyword evidence="3" id="KW-1185">Reference proteome</keyword>
<dbReference type="OrthoDB" id="3828660at2"/>
<keyword evidence="1" id="KW-0472">Membrane</keyword>
<feature type="transmembrane region" description="Helical" evidence="1">
    <location>
        <begin position="69"/>
        <end position="87"/>
    </location>
</feature>
<evidence type="ECO:0000256" key="1">
    <source>
        <dbReference type="SAM" id="Phobius"/>
    </source>
</evidence>
<comment type="caution">
    <text evidence="2">The sequence shown here is derived from an EMBL/GenBank/DDBJ whole genome shotgun (WGS) entry which is preliminary data.</text>
</comment>
<keyword evidence="1" id="KW-1133">Transmembrane helix</keyword>
<evidence type="ECO:0008006" key="4">
    <source>
        <dbReference type="Google" id="ProtNLM"/>
    </source>
</evidence>